<evidence type="ECO:0000313" key="16">
    <source>
        <dbReference type="Proteomes" id="UP000482800"/>
    </source>
</evidence>
<keyword evidence="4 12" id="KW-0028">Amino-acid biosynthesis</keyword>
<evidence type="ECO:0000256" key="8">
    <source>
        <dbReference type="ARBA" id="ARBA00023002"/>
    </source>
</evidence>
<reference evidence="15 16" key="1">
    <citation type="submission" date="2020-03" db="EMBL/GenBank/DDBJ databases">
        <title>Whole genome shotgun sequence of Phytohabitans houttuyneae NBRC 108639.</title>
        <authorList>
            <person name="Komaki H."/>
            <person name="Tamura T."/>
        </authorList>
    </citation>
    <scope>NUCLEOTIDE SEQUENCE [LARGE SCALE GENOMIC DNA]</scope>
    <source>
        <strain evidence="15 16">NBRC 108639</strain>
    </source>
</reference>
<organism evidence="15 16">
    <name type="scientific">Phytohabitans houttuyneae</name>
    <dbReference type="NCBI Taxonomy" id="1076126"/>
    <lineage>
        <taxon>Bacteria</taxon>
        <taxon>Bacillati</taxon>
        <taxon>Actinomycetota</taxon>
        <taxon>Actinomycetes</taxon>
        <taxon>Micromonosporales</taxon>
        <taxon>Micromonosporaceae</taxon>
    </lineage>
</organism>
<evidence type="ECO:0000256" key="2">
    <source>
        <dbReference type="ARBA" id="ARBA00011738"/>
    </source>
</evidence>
<dbReference type="PRINTS" id="PR00085">
    <property type="entry name" value="THFDHDRGNASE"/>
</dbReference>
<accession>A0A6V8KDM2</accession>
<protein>
    <recommendedName>
        <fullName evidence="12">Bifunctional protein FolD</fullName>
    </recommendedName>
    <domain>
        <recommendedName>
            <fullName evidence="12">Methylenetetrahydrofolate dehydrogenase</fullName>
            <ecNumber evidence="12">1.5.1.5</ecNumber>
        </recommendedName>
    </domain>
    <domain>
        <recommendedName>
            <fullName evidence="12">Methenyltetrahydrofolate cyclohydrolase</fullName>
            <ecNumber evidence="12">3.5.4.9</ecNumber>
        </recommendedName>
    </domain>
</protein>
<keyword evidence="6 12" id="KW-0378">Hydrolase</keyword>
<dbReference type="EMBL" id="BLPF01000001">
    <property type="protein sequence ID" value="GFJ78865.1"/>
    <property type="molecule type" value="Genomic_DNA"/>
</dbReference>
<evidence type="ECO:0000313" key="15">
    <source>
        <dbReference type="EMBL" id="GFJ78865.1"/>
    </source>
</evidence>
<dbReference type="InterPro" id="IPR036291">
    <property type="entry name" value="NAD(P)-bd_dom_sf"/>
</dbReference>
<feature type="binding site" evidence="12">
    <location>
        <begin position="215"/>
        <end position="217"/>
    </location>
    <ligand>
        <name>NADP(+)</name>
        <dbReference type="ChEBI" id="CHEBI:58349"/>
    </ligand>
</feature>
<evidence type="ECO:0000256" key="10">
    <source>
        <dbReference type="ARBA" id="ARBA00023167"/>
    </source>
</evidence>
<dbReference type="InterPro" id="IPR000672">
    <property type="entry name" value="THF_DH/CycHdrlase"/>
</dbReference>
<dbReference type="PANTHER" id="PTHR48099:SF5">
    <property type="entry name" value="C-1-TETRAHYDROFOLATE SYNTHASE, CYTOPLASMIC"/>
    <property type="match status" value="1"/>
</dbReference>
<evidence type="ECO:0000256" key="5">
    <source>
        <dbReference type="ARBA" id="ARBA00022755"/>
    </source>
</evidence>
<comment type="subunit">
    <text evidence="2 12">Homodimer.</text>
</comment>
<dbReference type="PANTHER" id="PTHR48099">
    <property type="entry name" value="C-1-TETRAHYDROFOLATE SYNTHASE, CYTOPLASMIC-RELATED"/>
    <property type="match status" value="1"/>
</dbReference>
<keyword evidence="8 12" id="KW-0560">Oxidoreductase</keyword>
<dbReference type="GO" id="GO:0009086">
    <property type="term" value="P:methionine biosynthetic process"/>
    <property type="evidence" value="ECO:0007669"/>
    <property type="project" value="UniProtKB-KW"/>
</dbReference>
<keyword evidence="11 12" id="KW-0511">Multifunctional enzyme</keyword>
<keyword evidence="9 12" id="KW-0368">Histidine biosynthesis</keyword>
<comment type="catalytic activity">
    <reaction evidence="12">
        <text>(6R)-5,10-methenyltetrahydrofolate + H2O = (6R)-10-formyltetrahydrofolate + H(+)</text>
        <dbReference type="Rhea" id="RHEA:23700"/>
        <dbReference type="ChEBI" id="CHEBI:15377"/>
        <dbReference type="ChEBI" id="CHEBI:15378"/>
        <dbReference type="ChEBI" id="CHEBI:57455"/>
        <dbReference type="ChEBI" id="CHEBI:195366"/>
        <dbReference type="EC" id="3.5.4.9"/>
    </reaction>
</comment>
<keyword evidence="16" id="KW-1185">Reference proteome</keyword>
<comment type="caution">
    <text evidence="12">Lacks conserved residue(s) required for the propagation of feature annotation.</text>
</comment>
<dbReference type="GO" id="GO:0035999">
    <property type="term" value="P:tetrahydrofolate interconversion"/>
    <property type="evidence" value="ECO:0007669"/>
    <property type="project" value="UniProtKB-UniRule"/>
</dbReference>
<dbReference type="GO" id="GO:0005829">
    <property type="term" value="C:cytosol"/>
    <property type="evidence" value="ECO:0007669"/>
    <property type="project" value="TreeGrafter"/>
</dbReference>
<comment type="function">
    <text evidence="12">Catalyzes the oxidation of 5,10-methylenetetrahydrofolate to 5,10-methenyltetrahydrofolate and then the hydrolysis of 5,10-methenyltetrahydrofolate to 10-formyltetrahydrofolate.</text>
</comment>
<keyword evidence="5 12" id="KW-0658">Purine biosynthesis</keyword>
<evidence type="ECO:0000256" key="7">
    <source>
        <dbReference type="ARBA" id="ARBA00022857"/>
    </source>
</evidence>
<evidence type="ECO:0000256" key="3">
    <source>
        <dbReference type="ARBA" id="ARBA00022563"/>
    </source>
</evidence>
<dbReference type="FunFam" id="3.40.50.10860:FF:000005">
    <property type="entry name" value="C-1-tetrahydrofolate synthase, cytoplasmic, putative"/>
    <property type="match status" value="1"/>
</dbReference>
<dbReference type="Pfam" id="PF02882">
    <property type="entry name" value="THF_DHG_CYH_C"/>
    <property type="match status" value="1"/>
</dbReference>
<feature type="domain" description="Tetrahydrofolate dehydrogenase/cyclohydrolase NAD(P)-binding" evidence="14">
    <location>
        <begin position="189"/>
        <end position="335"/>
    </location>
</feature>
<dbReference type="UniPathway" id="UPA00193"/>
<evidence type="ECO:0000256" key="11">
    <source>
        <dbReference type="ARBA" id="ARBA00023268"/>
    </source>
</evidence>
<dbReference type="InterPro" id="IPR020630">
    <property type="entry name" value="THF_DH/CycHdrlase_cat_dom"/>
</dbReference>
<keyword evidence="7 12" id="KW-0521">NADP</keyword>
<name>A0A6V8KDM2_9ACTN</name>
<sequence>MPLAESPPSGSHAVKASAAAIGRTAQTAIARTCMTSLITFSSAPYETICGVTATLLDGKATASAIKDDLRARVKALAERGIVPGLGTVLVGDDPGSHAYVRGKHRDSAEVGIASIQRELPADATQEQVEAVVAELNADPACHGYIVQLPLPPQIDTQRVLELIDPDKDADGLHPVNLGRLVLGYDAPLPCTPRGIVEILRRFGVELRGAEVTVVGRGTTVGRPLGLLLTRRSENATVTLCHTGTRDLAAHIRSADIVIAAAGVPGLVTADMVRPGAVVVDVGITRVVGADGKGVYTGDVAPEVAQVASALAPVPGGIGPMTRAMLLTNVVERAERL</sequence>
<dbReference type="EC" id="3.5.4.9" evidence="12"/>
<dbReference type="SUPFAM" id="SSF51735">
    <property type="entry name" value="NAD(P)-binding Rossmann-fold domains"/>
    <property type="match status" value="1"/>
</dbReference>
<proteinExistence type="inferred from homology"/>
<evidence type="ECO:0000259" key="14">
    <source>
        <dbReference type="Pfam" id="PF02882"/>
    </source>
</evidence>
<dbReference type="Proteomes" id="UP000482800">
    <property type="component" value="Unassembled WGS sequence"/>
</dbReference>
<evidence type="ECO:0000256" key="6">
    <source>
        <dbReference type="ARBA" id="ARBA00022801"/>
    </source>
</evidence>
<gene>
    <name evidence="15" type="primary">folD_1</name>
    <name evidence="12" type="synonym">folD</name>
    <name evidence="15" type="ORF">Phou_030450</name>
</gene>
<dbReference type="Gene3D" id="3.40.50.10860">
    <property type="entry name" value="Leucine Dehydrogenase, chain A, domain 1"/>
    <property type="match status" value="1"/>
</dbReference>
<reference evidence="15 16" key="2">
    <citation type="submission" date="2020-03" db="EMBL/GenBank/DDBJ databases">
        <authorList>
            <person name="Ichikawa N."/>
            <person name="Kimura A."/>
            <person name="Kitahashi Y."/>
            <person name="Uohara A."/>
        </authorList>
    </citation>
    <scope>NUCLEOTIDE SEQUENCE [LARGE SCALE GENOMIC DNA]</scope>
    <source>
        <strain evidence="15 16">NBRC 108639</strain>
    </source>
</reference>
<comment type="caution">
    <text evidence="15">The sequence shown here is derived from an EMBL/GenBank/DDBJ whole genome shotgun (WGS) entry which is preliminary data.</text>
</comment>
<evidence type="ECO:0000256" key="9">
    <source>
        <dbReference type="ARBA" id="ARBA00023102"/>
    </source>
</evidence>
<dbReference type="GO" id="GO:0006164">
    <property type="term" value="P:purine nucleotide biosynthetic process"/>
    <property type="evidence" value="ECO:0007669"/>
    <property type="project" value="UniProtKB-KW"/>
</dbReference>
<dbReference type="HAMAP" id="MF_01576">
    <property type="entry name" value="THF_DHG_CYH"/>
    <property type="match status" value="1"/>
</dbReference>
<evidence type="ECO:0000259" key="13">
    <source>
        <dbReference type="Pfam" id="PF00763"/>
    </source>
</evidence>
<dbReference type="GO" id="GO:0004477">
    <property type="term" value="F:methenyltetrahydrofolate cyclohydrolase activity"/>
    <property type="evidence" value="ECO:0007669"/>
    <property type="project" value="UniProtKB-UniRule"/>
</dbReference>
<dbReference type="InterPro" id="IPR020631">
    <property type="entry name" value="THF_DH/CycHdrlase_NAD-bd_dom"/>
</dbReference>
<dbReference type="Pfam" id="PF00763">
    <property type="entry name" value="THF_DHG_CYH"/>
    <property type="match status" value="1"/>
</dbReference>
<dbReference type="AlphaFoldDB" id="A0A6V8KDM2"/>
<dbReference type="GO" id="GO:0004488">
    <property type="term" value="F:methylenetetrahydrofolate dehydrogenase (NADP+) activity"/>
    <property type="evidence" value="ECO:0007669"/>
    <property type="project" value="UniProtKB-UniRule"/>
</dbReference>
<keyword evidence="3 12" id="KW-0554">One-carbon metabolism</keyword>
<feature type="domain" description="Tetrahydrofolate dehydrogenase/cyclohydrolase catalytic" evidence="13">
    <location>
        <begin position="56"/>
        <end position="170"/>
    </location>
</feature>
<feature type="binding site" evidence="12">
    <location>
        <position position="283"/>
    </location>
    <ligand>
        <name>NADP(+)</name>
        <dbReference type="ChEBI" id="CHEBI:58349"/>
    </ligand>
</feature>
<dbReference type="InterPro" id="IPR046346">
    <property type="entry name" value="Aminoacid_DH-like_N_sf"/>
</dbReference>
<dbReference type="Gene3D" id="3.40.50.720">
    <property type="entry name" value="NAD(P)-binding Rossmann-like Domain"/>
    <property type="match status" value="1"/>
</dbReference>
<dbReference type="EC" id="1.5.1.5" evidence="12"/>
<dbReference type="CDD" id="cd01080">
    <property type="entry name" value="NAD_bind_m-THF_DH_Cyclohyd"/>
    <property type="match status" value="1"/>
</dbReference>
<dbReference type="GO" id="GO:0000105">
    <property type="term" value="P:L-histidine biosynthetic process"/>
    <property type="evidence" value="ECO:0007669"/>
    <property type="project" value="UniProtKB-KW"/>
</dbReference>
<dbReference type="NCBIfam" id="NF010789">
    <property type="entry name" value="PRK14193.1"/>
    <property type="match status" value="1"/>
</dbReference>
<dbReference type="SUPFAM" id="SSF53223">
    <property type="entry name" value="Aminoacid dehydrogenase-like, N-terminal domain"/>
    <property type="match status" value="1"/>
</dbReference>
<comment type="pathway">
    <text evidence="1 12">One-carbon metabolism; tetrahydrofolate interconversion.</text>
</comment>
<evidence type="ECO:0000256" key="4">
    <source>
        <dbReference type="ARBA" id="ARBA00022605"/>
    </source>
</evidence>
<evidence type="ECO:0000256" key="12">
    <source>
        <dbReference type="HAMAP-Rule" id="MF_01576"/>
    </source>
</evidence>
<comment type="catalytic activity">
    <reaction evidence="12">
        <text>(6R)-5,10-methylene-5,6,7,8-tetrahydrofolate + NADP(+) = (6R)-5,10-methenyltetrahydrofolate + NADPH</text>
        <dbReference type="Rhea" id="RHEA:22812"/>
        <dbReference type="ChEBI" id="CHEBI:15636"/>
        <dbReference type="ChEBI" id="CHEBI:57455"/>
        <dbReference type="ChEBI" id="CHEBI:57783"/>
        <dbReference type="ChEBI" id="CHEBI:58349"/>
        <dbReference type="EC" id="1.5.1.5"/>
    </reaction>
</comment>
<keyword evidence="10 12" id="KW-0486">Methionine biosynthesis</keyword>
<evidence type="ECO:0000256" key="1">
    <source>
        <dbReference type="ARBA" id="ARBA00004777"/>
    </source>
</evidence>
<comment type="similarity">
    <text evidence="12">Belongs to the tetrahydrofolate dehydrogenase/cyclohydrolase family.</text>
</comment>